<evidence type="ECO:0000256" key="1">
    <source>
        <dbReference type="HAMAP-Rule" id="MF_00226"/>
    </source>
</evidence>
<dbReference type="CDD" id="cd00885">
    <property type="entry name" value="cinA"/>
    <property type="match status" value="1"/>
</dbReference>
<dbReference type="EMBL" id="JQCQ01000013">
    <property type="protein sequence ID" value="KRO25281.1"/>
    <property type="molecule type" value="Genomic_DNA"/>
</dbReference>
<dbReference type="NCBIfam" id="NF001813">
    <property type="entry name" value="PRK00549.1"/>
    <property type="match status" value="1"/>
</dbReference>
<evidence type="ECO:0000259" key="2">
    <source>
        <dbReference type="SMART" id="SM00852"/>
    </source>
</evidence>
<dbReference type="RefSeq" id="WP_057799192.1">
    <property type="nucleotide sequence ID" value="NZ_BJZZ01000012.1"/>
</dbReference>
<dbReference type="InterPro" id="IPR008136">
    <property type="entry name" value="CinA_C"/>
</dbReference>
<comment type="similarity">
    <text evidence="1">Belongs to the CinA family.</text>
</comment>
<dbReference type="PATRIC" id="fig|480391.4.peg.321"/>
<dbReference type="InterPro" id="IPR041424">
    <property type="entry name" value="CinA_KH"/>
</dbReference>
<dbReference type="InterPro" id="IPR036425">
    <property type="entry name" value="MoaB/Mog-like_dom_sf"/>
</dbReference>
<dbReference type="InterPro" id="IPR001453">
    <property type="entry name" value="MoaB/Mog_dom"/>
</dbReference>
<dbReference type="InterPro" id="IPR008135">
    <property type="entry name" value="Competence-induced_CinA"/>
</dbReference>
<dbReference type="PANTHER" id="PTHR13939">
    <property type="entry name" value="NICOTINAMIDE-NUCLEOTIDE AMIDOHYDROLASE PNCC"/>
    <property type="match status" value="1"/>
</dbReference>
<dbReference type="PIRSF" id="PIRSF006728">
    <property type="entry name" value="CinA"/>
    <property type="match status" value="1"/>
</dbReference>
<name>A0A0R2NHJ5_9LACO</name>
<accession>A0A0R2NHJ5</accession>
<protein>
    <recommendedName>
        <fullName evidence="1">Putative competence-damage inducible protein</fullName>
    </recommendedName>
</protein>
<sequence length="413" mass="44787">MKAELISVGTEILLGEITDTNAVKLGQFLAQKGIDVVNRQTVGDNKERIEEALEIATRRSDLIITIGGLGPTEDDLTKDAVADFVGDQLIFDQNTLDKITDYFEKSNIEITSNNKKQAEVFANGGTLANGIGLAAGSFIENNNHTYVVLPGPPSEFTPMVNGSFNQFLITRFNLNQQIKSKTLHFVGIGESLLADKLDDLINRQTNPTIALYFKDTDVTVRLTAKGTEEPEIDQLLNQTESDINKLVGEFYYSDEDEIDFPSFVTQELIKRELSITSAESLTGGLFQSTIVGVAGASNIFPGGYVTYSDASKHSLLGVSEATISDNTVVSGPVAKEMAIGAKNLMGTSIGVSFTGVAGPDGLEGHPAGEVWIGLALPNGDTVQNKYVFNGNRQKIRQRSVNKAFELIWRLILK</sequence>
<dbReference type="HAMAP" id="MF_00226_B">
    <property type="entry name" value="CinA_B"/>
    <property type="match status" value="1"/>
</dbReference>
<dbReference type="AlphaFoldDB" id="A0A0R2NHJ5"/>
<dbReference type="PANTHER" id="PTHR13939:SF0">
    <property type="entry name" value="NMN AMIDOHYDROLASE-LIKE PROTEIN YFAY"/>
    <property type="match status" value="1"/>
</dbReference>
<dbReference type="NCBIfam" id="TIGR00177">
    <property type="entry name" value="molyb_syn"/>
    <property type="match status" value="1"/>
</dbReference>
<dbReference type="NCBIfam" id="TIGR00199">
    <property type="entry name" value="PncC_domain"/>
    <property type="match status" value="1"/>
</dbReference>
<gene>
    <name evidence="1" type="primary">cinA</name>
    <name evidence="3" type="ORF">IV88_GL000317</name>
</gene>
<dbReference type="SUPFAM" id="SSF53218">
    <property type="entry name" value="Molybdenum cofactor biosynthesis proteins"/>
    <property type="match status" value="1"/>
</dbReference>
<dbReference type="SUPFAM" id="SSF142433">
    <property type="entry name" value="CinA-like"/>
    <property type="match status" value="1"/>
</dbReference>
<keyword evidence="4" id="KW-1185">Reference proteome</keyword>
<dbReference type="OrthoDB" id="9801454at2"/>
<evidence type="ECO:0000313" key="4">
    <source>
        <dbReference type="Proteomes" id="UP000051249"/>
    </source>
</evidence>
<dbReference type="NCBIfam" id="TIGR00200">
    <property type="entry name" value="cinA_nterm"/>
    <property type="match status" value="1"/>
</dbReference>
<dbReference type="Gene3D" id="3.30.70.2860">
    <property type="match status" value="1"/>
</dbReference>
<dbReference type="Pfam" id="PF00994">
    <property type="entry name" value="MoCF_biosynth"/>
    <property type="match status" value="1"/>
</dbReference>
<comment type="caution">
    <text evidence="3">The sequence shown here is derived from an EMBL/GenBank/DDBJ whole genome shotgun (WGS) entry which is preliminary data.</text>
</comment>
<feature type="domain" description="MoaB/Mog" evidence="2">
    <location>
        <begin position="4"/>
        <end position="171"/>
    </location>
</feature>
<organism evidence="3 4">
    <name type="scientific">Pediococcus argentinicus</name>
    <dbReference type="NCBI Taxonomy" id="480391"/>
    <lineage>
        <taxon>Bacteria</taxon>
        <taxon>Bacillati</taxon>
        <taxon>Bacillota</taxon>
        <taxon>Bacilli</taxon>
        <taxon>Lactobacillales</taxon>
        <taxon>Lactobacillaceae</taxon>
        <taxon>Pediococcus</taxon>
    </lineage>
</organism>
<dbReference type="InterPro" id="IPR036653">
    <property type="entry name" value="CinA-like_C"/>
</dbReference>
<proteinExistence type="inferred from homology"/>
<dbReference type="InterPro" id="IPR050101">
    <property type="entry name" value="CinA"/>
</dbReference>
<dbReference type="Pfam" id="PF02464">
    <property type="entry name" value="CinA"/>
    <property type="match status" value="1"/>
</dbReference>
<dbReference type="Pfam" id="PF18146">
    <property type="entry name" value="CinA_KH"/>
    <property type="match status" value="1"/>
</dbReference>
<dbReference type="Gene3D" id="3.40.980.10">
    <property type="entry name" value="MoaB/Mog-like domain"/>
    <property type="match status" value="1"/>
</dbReference>
<dbReference type="SMART" id="SM00852">
    <property type="entry name" value="MoCF_biosynth"/>
    <property type="match status" value="1"/>
</dbReference>
<dbReference type="Proteomes" id="UP000051249">
    <property type="component" value="Unassembled WGS sequence"/>
</dbReference>
<dbReference type="Gene3D" id="3.90.950.20">
    <property type="entry name" value="CinA-like"/>
    <property type="match status" value="1"/>
</dbReference>
<evidence type="ECO:0000313" key="3">
    <source>
        <dbReference type="EMBL" id="KRO25281.1"/>
    </source>
</evidence>
<reference evidence="3 4" key="1">
    <citation type="journal article" date="2015" name="Genome Announc.">
        <title>Expanding the biotechnology potential of lactobacilli through comparative genomics of 213 strains and associated genera.</title>
        <authorList>
            <person name="Sun Z."/>
            <person name="Harris H.M."/>
            <person name="McCann A."/>
            <person name="Guo C."/>
            <person name="Argimon S."/>
            <person name="Zhang W."/>
            <person name="Yang X."/>
            <person name="Jeffery I.B."/>
            <person name="Cooney J.C."/>
            <person name="Kagawa T.F."/>
            <person name="Liu W."/>
            <person name="Song Y."/>
            <person name="Salvetti E."/>
            <person name="Wrobel A."/>
            <person name="Rasinkangas P."/>
            <person name="Parkhill J."/>
            <person name="Rea M.C."/>
            <person name="O'Sullivan O."/>
            <person name="Ritari J."/>
            <person name="Douillard F.P."/>
            <person name="Paul Ross R."/>
            <person name="Yang R."/>
            <person name="Briner A.E."/>
            <person name="Felis G.E."/>
            <person name="de Vos W.M."/>
            <person name="Barrangou R."/>
            <person name="Klaenhammer T.R."/>
            <person name="Caufield P.W."/>
            <person name="Cui Y."/>
            <person name="Zhang H."/>
            <person name="O'Toole P.W."/>
        </authorList>
    </citation>
    <scope>NUCLEOTIDE SEQUENCE [LARGE SCALE GENOMIC DNA]</scope>
    <source>
        <strain evidence="3 4">DSM 23026</strain>
    </source>
</reference>